<sequence>MLKKLSIIACLFVLIATQLGCVSEAVNKSIGNLMNDPEALETPENPDEPLFDPQSEDLIKHNRNQELKERFENVSN</sequence>
<evidence type="ECO:0000313" key="4">
    <source>
        <dbReference type="Proteomes" id="UP000266426"/>
    </source>
</evidence>
<dbReference type="Proteomes" id="UP000266426">
    <property type="component" value="Unassembled WGS sequence"/>
</dbReference>
<evidence type="ECO:0000256" key="1">
    <source>
        <dbReference type="SAM" id="MobiDB-lite"/>
    </source>
</evidence>
<dbReference type="AlphaFoldDB" id="A0A3A4QZX8"/>
<feature type="region of interest" description="Disordered" evidence="1">
    <location>
        <begin position="36"/>
        <end position="57"/>
    </location>
</feature>
<feature type="compositionally biased region" description="Acidic residues" evidence="1">
    <location>
        <begin position="38"/>
        <end position="50"/>
    </location>
</feature>
<feature type="signal peptide" evidence="2">
    <location>
        <begin position="1"/>
        <end position="20"/>
    </location>
</feature>
<keyword evidence="2" id="KW-0732">Signal</keyword>
<reference evidence="3 4" key="1">
    <citation type="journal article" date="2017" name="ISME J.">
        <title>Energy and carbon metabolisms in a deep terrestrial subsurface fluid microbial community.</title>
        <authorList>
            <person name="Momper L."/>
            <person name="Jungbluth S.P."/>
            <person name="Lee M.D."/>
            <person name="Amend J.P."/>
        </authorList>
    </citation>
    <scope>NUCLEOTIDE SEQUENCE [LARGE SCALE GENOMIC DNA]</scope>
    <source>
        <strain evidence="3">SURF_26</strain>
    </source>
</reference>
<feature type="chain" id="PRO_5017341154" evidence="2">
    <location>
        <begin position="21"/>
        <end position="76"/>
    </location>
</feature>
<evidence type="ECO:0000256" key="2">
    <source>
        <dbReference type="SAM" id="SignalP"/>
    </source>
</evidence>
<evidence type="ECO:0000313" key="3">
    <source>
        <dbReference type="EMBL" id="RJP59415.1"/>
    </source>
</evidence>
<protein>
    <submittedName>
        <fullName evidence="3">Uncharacterized protein</fullName>
    </submittedName>
</protein>
<accession>A0A3A4QZX8</accession>
<proteinExistence type="predicted"/>
<comment type="caution">
    <text evidence="3">The sequence shown here is derived from an EMBL/GenBank/DDBJ whole genome shotgun (WGS) entry which is preliminary data.</text>
</comment>
<name>A0A3A4QZX8_9BACT</name>
<organism evidence="3 4">
    <name type="scientific">Candidatus Auribacter fodinae</name>
    <dbReference type="NCBI Taxonomy" id="2093366"/>
    <lineage>
        <taxon>Bacteria</taxon>
        <taxon>Pseudomonadati</taxon>
        <taxon>Candidatus Auribacterota</taxon>
        <taxon>Candidatus Auribacteria</taxon>
        <taxon>Candidatus Auribacterales</taxon>
        <taxon>Candidatus Auribacteraceae</taxon>
        <taxon>Candidatus Auribacter</taxon>
    </lineage>
</organism>
<gene>
    <name evidence="3" type="ORF">C4541_06025</name>
</gene>
<dbReference type="EMBL" id="QZJZ01000049">
    <property type="protein sequence ID" value="RJP59415.1"/>
    <property type="molecule type" value="Genomic_DNA"/>
</dbReference>